<name>A0AAI9SXQ7_9ASCO</name>
<comment type="caution">
    <text evidence="3">The sequence shown here is derived from an EMBL/GenBank/DDBJ whole genome shotgun (WGS) entry which is preliminary data.</text>
</comment>
<reference evidence="3" key="1">
    <citation type="journal article" date="2022" name="DNA Res.">
        <title>Genome analysis of five recently described species of the CUG-Ser clade uncovers Candida theae as a new hybrid lineage with pathogenic potential in the Candida parapsilosis species complex.</title>
        <authorList>
            <person name="Mixao V."/>
            <person name="Del Olmo V."/>
            <person name="Hegedusova E."/>
            <person name="Saus E."/>
            <person name="Pryszcz L."/>
            <person name="Cillingova A."/>
            <person name="Nosek J."/>
            <person name="Gabaldon T."/>
        </authorList>
    </citation>
    <scope>NUCLEOTIDE SEQUENCE</scope>
    <source>
        <strain evidence="3">CBS 10844</strain>
    </source>
</reference>
<feature type="region of interest" description="Disordered" evidence="1">
    <location>
        <begin position="99"/>
        <end position="149"/>
    </location>
</feature>
<keyword evidence="2" id="KW-1133">Transmembrane helix</keyword>
<sequence length="306" mass="34814">MTRTNTIENNGNDIVTSLIVEEETEQGCIIMEEPPLVDVFGMDPIGQDISLSMVGVIDDNNSGGHNKKHVSCLKRPRRRLMLDDAWILSNPFVPTNICNGSGFAEQKESGNEMEEEEEEDEEDEYDETASLMDNKQKPSSTSSSSPIRDDEFESTYIDYKSDQYKSIEPIYFIKQAFIELELLHLEIHTAFNNLERMLRKLELKNKEQIGNLQLVSSHHLNVNKRVEFIAKEMLIIHEGQATSQSPTLCDEDESTLLLLTNSKNSIKSTSTALSLTPNQSQFQCRTKPWLYLLAVLLIFAYIKSKL</sequence>
<evidence type="ECO:0000256" key="1">
    <source>
        <dbReference type="SAM" id="MobiDB-lite"/>
    </source>
</evidence>
<feature type="compositionally biased region" description="Acidic residues" evidence="1">
    <location>
        <begin position="111"/>
        <end position="127"/>
    </location>
</feature>
<organism evidence="3 4">
    <name type="scientific">Candida oxycetoniae</name>
    <dbReference type="NCBI Taxonomy" id="497107"/>
    <lineage>
        <taxon>Eukaryota</taxon>
        <taxon>Fungi</taxon>
        <taxon>Dikarya</taxon>
        <taxon>Ascomycota</taxon>
        <taxon>Saccharomycotina</taxon>
        <taxon>Pichiomycetes</taxon>
        <taxon>Debaryomycetaceae</taxon>
        <taxon>Candida/Lodderomyces clade</taxon>
        <taxon>Candida</taxon>
    </lineage>
</organism>
<evidence type="ECO:0000313" key="3">
    <source>
        <dbReference type="EMBL" id="KAI3405033.2"/>
    </source>
</evidence>
<dbReference type="RefSeq" id="XP_049180778.1">
    <property type="nucleotide sequence ID" value="XM_049323402.1"/>
</dbReference>
<evidence type="ECO:0000313" key="4">
    <source>
        <dbReference type="Proteomes" id="UP001202479"/>
    </source>
</evidence>
<dbReference type="GeneID" id="73379815"/>
<dbReference type="Proteomes" id="UP001202479">
    <property type="component" value="Unassembled WGS sequence"/>
</dbReference>
<evidence type="ECO:0000256" key="2">
    <source>
        <dbReference type="SAM" id="Phobius"/>
    </source>
</evidence>
<gene>
    <name evidence="3" type="ORF">KGF56_002198</name>
</gene>
<protein>
    <submittedName>
        <fullName evidence="3">Uncharacterized protein</fullName>
    </submittedName>
</protein>
<keyword evidence="4" id="KW-1185">Reference proteome</keyword>
<dbReference type="AlphaFoldDB" id="A0AAI9SXQ7"/>
<accession>A0AAI9SXQ7</accession>
<feature type="transmembrane region" description="Helical" evidence="2">
    <location>
        <begin position="288"/>
        <end position="304"/>
    </location>
</feature>
<dbReference type="EMBL" id="JAHUZD010000070">
    <property type="protein sequence ID" value="KAI3405033.2"/>
    <property type="molecule type" value="Genomic_DNA"/>
</dbReference>
<proteinExistence type="predicted"/>
<keyword evidence="2" id="KW-0812">Transmembrane</keyword>
<keyword evidence="2" id="KW-0472">Membrane</keyword>